<keyword evidence="2 7" id="KW-0813">Transport</keyword>
<dbReference type="Gene3D" id="2.60.40.1120">
    <property type="entry name" value="Carboxypeptidase-like, regulatory domain"/>
    <property type="match status" value="1"/>
</dbReference>
<dbReference type="InterPro" id="IPR037066">
    <property type="entry name" value="Plug_dom_sf"/>
</dbReference>
<keyword evidence="3 7" id="KW-1134">Transmembrane beta strand</keyword>
<dbReference type="Pfam" id="PF07715">
    <property type="entry name" value="Plug"/>
    <property type="match status" value="1"/>
</dbReference>
<dbReference type="InterPro" id="IPR023997">
    <property type="entry name" value="TonB-dep_OMP_SusC/RagA_CS"/>
</dbReference>
<evidence type="ECO:0000259" key="9">
    <source>
        <dbReference type="Pfam" id="PF07715"/>
    </source>
</evidence>
<evidence type="ECO:0000256" key="7">
    <source>
        <dbReference type="PROSITE-ProRule" id="PRU01360"/>
    </source>
</evidence>
<dbReference type="Gene3D" id="2.40.170.20">
    <property type="entry name" value="TonB-dependent receptor, beta-barrel domain"/>
    <property type="match status" value="1"/>
</dbReference>
<feature type="chain" id="PRO_5010304276" evidence="8">
    <location>
        <begin position="20"/>
        <end position="1061"/>
    </location>
</feature>
<sequence length="1061" mass="117915">MRKLFCFAITMLAITFSFAQEEVISGSVVDGATGTPLPGVNVLVKGTRIGVAADFDGNFKLKVPNDQVTLVFTLIGYKKQEVKLEGRSSISVSMAEDLTELDDVVLIGYQKVHKREVSGAVSSVRSDAIEDIPVLNVSGLIATQVTGMQNVTMTGAPAGRGSLVIRGNTSVGANIDPDLAYSNPLYVVDGVQTSLQDLAGYGVSNTDFLASLNPNDIESIDVLKDASAAAIYGSRGANGVIIIETKRGAALDKPEFSFSTSMGIQPEPELVPILVGSAERQAKMDMIQKWWTTNELQGGQTPLMLTDSLNPAFNNNIDYQGLFYKTGLAQKYNFSVRGGSQETNYRISMGYDNIEGVVQATGVDRITFNSNVNFKAGSKFNNQLITRFTYTDQQTGQGNPYQGSFNLNNSLPVNPAQLQSSLFYVSDDRIKSLSGELNEKMNQDRTVNFTISNFATLDLLDQLSINSQISFVYDSNKKNFYEPSIVRNEGDGFASYALYTRKGVTGETYLTYMDDFGGGDHEVTAIVGNRLDYNQYENMLMSAFGFGSDAIKVINGRYTQDQISGSTDISANSLVSFFGRGTYRFKNRYQVDFNYSLDGSSKFGEDNRWGKFYSATGSWIISDEPFMESLTSDFLDYLKFRASWGVNGTQNVGNYARFGAYNLGYGGNAYWSNQMNVSSYGGVTGVVPNFNRIGNSLLGWEETEQWNIGFDLDMFNRRVSLTFDAYHKDTDQLFFDVNFPAYSGYNAALTNIMGVINYGWEAMLRYHVFPRNNDLRLELMAGFSQNKNYVSKLPNGNRDYIGGDYGYVVGRPLNLYKMFINDYIIDDLSQLPVNPFTGEPLTGKSAWAPIRPGFPIWQDLNGDYLLNEEHDLKLTTDFSPIPDIQGSFNINMQYKKFYFQMYSQFSFGADIKNTVLNSYMDAYDRGGINWAVRGLADLSEHTFWEQPGDGAAGVDFPALYPASPSLGPFYGFRGNQTLWIDSGDYWKVTNASIGYTFDQKDKFMRDIGLSRLRLFTSVLNPYQWQKSKKVVDASMVDAKGNTYGNGYPQARTISIGIDTRF</sequence>
<dbReference type="SUPFAM" id="SSF56935">
    <property type="entry name" value="Porins"/>
    <property type="match status" value="1"/>
</dbReference>
<name>A0A1I6RNP2_9FLAO</name>
<dbReference type="RefSeq" id="WP_083425864.1">
    <property type="nucleotide sequence ID" value="NZ_FPAG01000003.1"/>
</dbReference>
<reference evidence="10 11" key="1">
    <citation type="submission" date="2016-10" db="EMBL/GenBank/DDBJ databases">
        <authorList>
            <person name="de Groot N.N."/>
        </authorList>
    </citation>
    <scope>NUCLEOTIDE SEQUENCE [LARGE SCALE GENOMIC DNA]</scope>
    <source>
        <strain evidence="10 11">CGMCC 1.6114</strain>
    </source>
</reference>
<accession>A0A1I6RNP2</accession>
<evidence type="ECO:0000256" key="1">
    <source>
        <dbReference type="ARBA" id="ARBA00004571"/>
    </source>
</evidence>
<evidence type="ECO:0000256" key="6">
    <source>
        <dbReference type="ARBA" id="ARBA00023237"/>
    </source>
</evidence>
<dbReference type="NCBIfam" id="TIGR04057">
    <property type="entry name" value="SusC_RagA_signa"/>
    <property type="match status" value="1"/>
</dbReference>
<evidence type="ECO:0000256" key="8">
    <source>
        <dbReference type="SAM" id="SignalP"/>
    </source>
</evidence>
<dbReference type="NCBIfam" id="TIGR04056">
    <property type="entry name" value="OMP_RagA_SusC"/>
    <property type="match status" value="1"/>
</dbReference>
<evidence type="ECO:0000313" key="10">
    <source>
        <dbReference type="EMBL" id="SFS66325.1"/>
    </source>
</evidence>
<dbReference type="Gene3D" id="2.170.130.10">
    <property type="entry name" value="TonB-dependent receptor, plug domain"/>
    <property type="match status" value="1"/>
</dbReference>
<proteinExistence type="inferred from homology"/>
<dbReference type="Pfam" id="PF13715">
    <property type="entry name" value="CarbopepD_reg_2"/>
    <property type="match status" value="1"/>
</dbReference>
<dbReference type="Proteomes" id="UP000183209">
    <property type="component" value="Unassembled WGS sequence"/>
</dbReference>
<evidence type="ECO:0000313" key="11">
    <source>
        <dbReference type="Proteomes" id="UP000183209"/>
    </source>
</evidence>
<dbReference type="InterPro" id="IPR008969">
    <property type="entry name" value="CarboxyPept-like_regulatory"/>
</dbReference>
<keyword evidence="8" id="KW-0732">Signal</keyword>
<comment type="similarity">
    <text evidence="7">Belongs to the TonB-dependent receptor family.</text>
</comment>
<protein>
    <submittedName>
        <fullName evidence="10">TonB-linked outer membrane protein, SusC/RagA family</fullName>
    </submittedName>
</protein>
<organism evidence="10 11">
    <name type="scientific">Zhouia amylolytica</name>
    <dbReference type="NCBI Taxonomy" id="376730"/>
    <lineage>
        <taxon>Bacteria</taxon>
        <taxon>Pseudomonadati</taxon>
        <taxon>Bacteroidota</taxon>
        <taxon>Flavobacteriia</taxon>
        <taxon>Flavobacteriales</taxon>
        <taxon>Flavobacteriaceae</taxon>
        <taxon>Zhouia</taxon>
    </lineage>
</organism>
<dbReference type="InterPro" id="IPR012910">
    <property type="entry name" value="Plug_dom"/>
</dbReference>
<keyword evidence="5 7" id="KW-0472">Membrane</keyword>
<dbReference type="SUPFAM" id="SSF49464">
    <property type="entry name" value="Carboxypeptidase regulatory domain-like"/>
    <property type="match status" value="1"/>
</dbReference>
<dbReference type="GO" id="GO:0009279">
    <property type="term" value="C:cell outer membrane"/>
    <property type="evidence" value="ECO:0007669"/>
    <property type="project" value="UniProtKB-SubCell"/>
</dbReference>
<feature type="domain" description="TonB-dependent receptor plug" evidence="9">
    <location>
        <begin position="114"/>
        <end position="240"/>
    </location>
</feature>
<feature type="signal peptide" evidence="8">
    <location>
        <begin position="1"/>
        <end position="19"/>
    </location>
</feature>
<comment type="subcellular location">
    <subcellularLocation>
        <location evidence="1 7">Cell outer membrane</location>
        <topology evidence="1 7">Multi-pass membrane protein</topology>
    </subcellularLocation>
</comment>
<dbReference type="OrthoDB" id="9768177at2"/>
<evidence type="ECO:0000256" key="3">
    <source>
        <dbReference type="ARBA" id="ARBA00022452"/>
    </source>
</evidence>
<gene>
    <name evidence="10" type="ORF">SAMN04487906_1198</name>
</gene>
<evidence type="ECO:0000256" key="5">
    <source>
        <dbReference type="ARBA" id="ARBA00023136"/>
    </source>
</evidence>
<dbReference type="EMBL" id="FPAG01000003">
    <property type="protein sequence ID" value="SFS66325.1"/>
    <property type="molecule type" value="Genomic_DNA"/>
</dbReference>
<dbReference type="InterPro" id="IPR023996">
    <property type="entry name" value="TonB-dep_OMP_SusC/RagA"/>
</dbReference>
<dbReference type="AlphaFoldDB" id="A0A1I6RNP2"/>
<keyword evidence="6 7" id="KW-0998">Cell outer membrane</keyword>
<keyword evidence="4 7" id="KW-0812">Transmembrane</keyword>
<evidence type="ECO:0000256" key="4">
    <source>
        <dbReference type="ARBA" id="ARBA00022692"/>
    </source>
</evidence>
<evidence type="ECO:0000256" key="2">
    <source>
        <dbReference type="ARBA" id="ARBA00022448"/>
    </source>
</evidence>
<dbReference type="InterPro" id="IPR036942">
    <property type="entry name" value="Beta-barrel_TonB_sf"/>
</dbReference>
<dbReference type="InterPro" id="IPR039426">
    <property type="entry name" value="TonB-dep_rcpt-like"/>
</dbReference>
<dbReference type="PROSITE" id="PS52016">
    <property type="entry name" value="TONB_DEPENDENT_REC_3"/>
    <property type="match status" value="1"/>
</dbReference>